<keyword evidence="3" id="KW-0378">Hydrolase</keyword>
<proteinExistence type="inferred from homology"/>
<dbReference type="AlphaFoldDB" id="A0A6C0KTS7"/>
<dbReference type="GO" id="GO:0005634">
    <property type="term" value="C:nucleus"/>
    <property type="evidence" value="ECO:0007669"/>
    <property type="project" value="TreeGrafter"/>
</dbReference>
<dbReference type="Gene3D" id="3.40.470.10">
    <property type="entry name" value="Uracil-DNA glycosylase-like domain"/>
    <property type="match status" value="1"/>
</dbReference>
<dbReference type="InterPro" id="IPR002043">
    <property type="entry name" value="UDG_fam1"/>
</dbReference>
<dbReference type="InterPro" id="IPR018085">
    <property type="entry name" value="Ura-DNA_Glyclase_AS"/>
</dbReference>
<dbReference type="NCBIfam" id="NF003592">
    <property type="entry name" value="PRK05254.1-5"/>
    <property type="match status" value="1"/>
</dbReference>
<feature type="domain" description="Uracil-DNA glycosylase-like" evidence="5">
    <location>
        <begin position="38"/>
        <end position="198"/>
    </location>
</feature>
<dbReference type="SMART" id="SM00987">
    <property type="entry name" value="UreE_C"/>
    <property type="match status" value="1"/>
</dbReference>
<dbReference type="InterPro" id="IPR036895">
    <property type="entry name" value="Uracil-DNA_glycosylase-like_sf"/>
</dbReference>
<dbReference type="Pfam" id="PF03167">
    <property type="entry name" value="UDG"/>
    <property type="match status" value="1"/>
</dbReference>
<accession>A0A6C0KTS7</accession>
<organism evidence="6">
    <name type="scientific">viral metagenome</name>
    <dbReference type="NCBI Taxonomy" id="1070528"/>
    <lineage>
        <taxon>unclassified sequences</taxon>
        <taxon>metagenomes</taxon>
        <taxon>organismal metagenomes</taxon>
    </lineage>
</organism>
<evidence type="ECO:0000256" key="1">
    <source>
        <dbReference type="ARBA" id="ARBA00008184"/>
    </source>
</evidence>
<dbReference type="GO" id="GO:0005739">
    <property type="term" value="C:mitochondrion"/>
    <property type="evidence" value="ECO:0007669"/>
    <property type="project" value="TreeGrafter"/>
</dbReference>
<keyword evidence="2" id="KW-0227">DNA damage</keyword>
<dbReference type="EMBL" id="MN740989">
    <property type="protein sequence ID" value="QHU21365.1"/>
    <property type="molecule type" value="Genomic_DNA"/>
</dbReference>
<evidence type="ECO:0000313" key="6">
    <source>
        <dbReference type="EMBL" id="QHU21365.1"/>
    </source>
</evidence>
<comment type="similarity">
    <text evidence="1">Belongs to the uracil-DNA glycosylase (UDG) superfamily. UNG family.</text>
</comment>
<protein>
    <recommendedName>
        <fullName evidence="5">Uracil-DNA glycosylase-like domain-containing protein</fullName>
    </recommendedName>
</protein>
<evidence type="ECO:0000256" key="3">
    <source>
        <dbReference type="ARBA" id="ARBA00022801"/>
    </source>
</evidence>
<reference evidence="6" key="1">
    <citation type="journal article" date="2020" name="Nature">
        <title>Giant virus diversity and host interactions through global metagenomics.</title>
        <authorList>
            <person name="Schulz F."/>
            <person name="Roux S."/>
            <person name="Paez-Espino D."/>
            <person name="Jungbluth S."/>
            <person name="Walsh D.A."/>
            <person name="Denef V.J."/>
            <person name="McMahon K.D."/>
            <person name="Konstantinidis K.T."/>
            <person name="Eloe-Fadrosh E.A."/>
            <person name="Kyrpides N.C."/>
            <person name="Woyke T."/>
        </authorList>
    </citation>
    <scope>NUCLEOTIDE SEQUENCE</scope>
    <source>
        <strain evidence="6">GVMAG-S-3300013094-109</strain>
    </source>
</reference>
<evidence type="ECO:0000259" key="5">
    <source>
        <dbReference type="SMART" id="SM00986"/>
    </source>
</evidence>
<dbReference type="SUPFAM" id="SSF52141">
    <property type="entry name" value="Uracil-DNA glycosylase-like"/>
    <property type="match status" value="1"/>
</dbReference>
<dbReference type="GO" id="GO:0004844">
    <property type="term" value="F:uracil DNA N-glycosylase activity"/>
    <property type="evidence" value="ECO:0007669"/>
    <property type="project" value="InterPro"/>
</dbReference>
<evidence type="ECO:0000256" key="4">
    <source>
        <dbReference type="ARBA" id="ARBA00023204"/>
    </source>
</evidence>
<dbReference type="SMART" id="SM00986">
    <property type="entry name" value="UDG"/>
    <property type="match status" value="1"/>
</dbReference>
<dbReference type="CDD" id="cd10027">
    <property type="entry name" value="UDG-F1-like"/>
    <property type="match status" value="1"/>
</dbReference>
<dbReference type="PANTHER" id="PTHR11264">
    <property type="entry name" value="URACIL-DNA GLYCOSYLASE"/>
    <property type="match status" value="1"/>
</dbReference>
<dbReference type="PANTHER" id="PTHR11264:SF7">
    <property type="entry name" value="URACIL-DNA GLYCOSYLASE"/>
    <property type="match status" value="1"/>
</dbReference>
<sequence>MDQIHSSWNPLFEHYTFNLDALYSGPKVYPPREKVFSVFEIDVSKIRVVLLGQDPYHGENQANGLSFSVPVCERIPPSLRNIFKELRICFPERNYEFNNGNLERWSKEEGIFLLNSSLTVEERKPGSHMKLWEEFTNDVIKFISENNGNCVFLFLGKFAQSKRGFVFDPKQIVSAPHPSPLSRGFIGSNCFINVEKVLGDNVNWNI</sequence>
<keyword evidence="4" id="KW-0234">DNA repair</keyword>
<name>A0A6C0KTS7_9ZZZZ</name>
<dbReference type="InterPro" id="IPR005122">
    <property type="entry name" value="Uracil-DNA_glycosylase-like"/>
</dbReference>
<dbReference type="GO" id="GO:0097510">
    <property type="term" value="P:base-excision repair, AP site formation via deaminated base removal"/>
    <property type="evidence" value="ECO:0007669"/>
    <property type="project" value="TreeGrafter"/>
</dbReference>
<evidence type="ECO:0000256" key="2">
    <source>
        <dbReference type="ARBA" id="ARBA00022763"/>
    </source>
</evidence>
<dbReference type="PROSITE" id="PS00130">
    <property type="entry name" value="U_DNA_GLYCOSYLASE"/>
    <property type="match status" value="1"/>
</dbReference>